<dbReference type="Gene3D" id="3.90.79.10">
    <property type="entry name" value="Nucleoside Triphosphate Pyrophosphohydrolase"/>
    <property type="match status" value="1"/>
</dbReference>
<reference evidence="4 5" key="1">
    <citation type="journal article" date="2019" name="Int. J. Syst. Evol. Microbiol.">
        <title>The Global Catalogue of Microorganisms (GCM) 10K type strain sequencing project: providing services to taxonomists for standard genome sequencing and annotation.</title>
        <authorList>
            <consortium name="The Broad Institute Genomics Platform"/>
            <consortium name="The Broad Institute Genome Sequencing Center for Infectious Disease"/>
            <person name="Wu L."/>
            <person name="Ma J."/>
        </authorList>
    </citation>
    <scope>NUCLEOTIDE SEQUENCE [LARGE SCALE GENOMIC DNA]</scope>
    <source>
        <strain evidence="4 5">JCM 10977</strain>
    </source>
</reference>
<evidence type="ECO:0000256" key="2">
    <source>
        <dbReference type="ARBA" id="ARBA00022801"/>
    </source>
</evidence>
<dbReference type="PANTHER" id="PTHR43046">
    <property type="entry name" value="GDP-MANNOSE MANNOSYL HYDROLASE"/>
    <property type="match status" value="1"/>
</dbReference>
<name>A0ABN1R1E5_9ACTN</name>
<proteinExistence type="predicted"/>
<dbReference type="RefSeq" id="WP_343974932.1">
    <property type="nucleotide sequence ID" value="NZ_BAAAHK010000013.1"/>
</dbReference>
<gene>
    <name evidence="4" type="ORF">GCM10009554_50590</name>
</gene>
<evidence type="ECO:0000256" key="1">
    <source>
        <dbReference type="ARBA" id="ARBA00001946"/>
    </source>
</evidence>
<dbReference type="InterPro" id="IPR000086">
    <property type="entry name" value="NUDIX_hydrolase_dom"/>
</dbReference>
<keyword evidence="5" id="KW-1185">Reference proteome</keyword>
<comment type="caution">
    <text evidence="4">The sequence shown here is derived from an EMBL/GenBank/DDBJ whole genome shotgun (WGS) entry which is preliminary data.</text>
</comment>
<organism evidence="4 5">
    <name type="scientific">Kribbella koreensis</name>
    <dbReference type="NCBI Taxonomy" id="57909"/>
    <lineage>
        <taxon>Bacteria</taxon>
        <taxon>Bacillati</taxon>
        <taxon>Actinomycetota</taxon>
        <taxon>Actinomycetes</taxon>
        <taxon>Propionibacteriales</taxon>
        <taxon>Kribbellaceae</taxon>
        <taxon>Kribbella</taxon>
    </lineage>
</organism>
<comment type="cofactor">
    <cofactor evidence="1">
        <name>Mg(2+)</name>
        <dbReference type="ChEBI" id="CHEBI:18420"/>
    </cofactor>
</comment>
<dbReference type="Pfam" id="PF00293">
    <property type="entry name" value="NUDIX"/>
    <property type="match status" value="1"/>
</dbReference>
<evidence type="ECO:0000313" key="4">
    <source>
        <dbReference type="EMBL" id="GAA0950529.1"/>
    </source>
</evidence>
<feature type="domain" description="Nudix hydrolase" evidence="3">
    <location>
        <begin position="1"/>
        <end position="128"/>
    </location>
</feature>
<dbReference type="PROSITE" id="PS51462">
    <property type="entry name" value="NUDIX"/>
    <property type="match status" value="1"/>
</dbReference>
<dbReference type="SUPFAM" id="SSF55811">
    <property type="entry name" value="Nudix"/>
    <property type="match status" value="1"/>
</dbReference>
<evidence type="ECO:0000313" key="5">
    <source>
        <dbReference type="Proteomes" id="UP001500542"/>
    </source>
</evidence>
<protein>
    <submittedName>
        <fullName evidence="4">NUDIX domain-containing protein</fullName>
    </submittedName>
</protein>
<keyword evidence="2" id="KW-0378">Hydrolase</keyword>
<accession>A0ABN1R1E5</accession>
<dbReference type="InterPro" id="IPR015797">
    <property type="entry name" value="NUDIX_hydrolase-like_dom_sf"/>
</dbReference>
<dbReference type="EMBL" id="BAAAHK010000013">
    <property type="protein sequence ID" value="GAA0950529.1"/>
    <property type="molecule type" value="Genomic_DNA"/>
</dbReference>
<dbReference type="CDD" id="cd04690">
    <property type="entry name" value="NUDIX_Hydrolase"/>
    <property type="match status" value="1"/>
</dbReference>
<sequence length="131" mass="14222">MIDKVAWIELSDGRVLSTRSKGKDTYYLPGGKREPGESDVDTLVREISEELSVQIDPTTAAHLGTFEAQAHGQPPGVLIRMTCYTAQYSGTLTPANEIAELIWLSATDTTQIAPVDHLVFAHLHAAGLLHP</sequence>
<evidence type="ECO:0000259" key="3">
    <source>
        <dbReference type="PROSITE" id="PS51462"/>
    </source>
</evidence>
<dbReference type="PANTHER" id="PTHR43046:SF2">
    <property type="entry name" value="8-OXO-DGTP DIPHOSPHATASE-RELATED"/>
    <property type="match status" value="1"/>
</dbReference>
<dbReference type="Proteomes" id="UP001500542">
    <property type="component" value="Unassembled WGS sequence"/>
</dbReference>